<evidence type="ECO:0000256" key="8">
    <source>
        <dbReference type="ARBA" id="ARBA00023136"/>
    </source>
</evidence>
<gene>
    <name evidence="12" type="ORF">MANT1106_LOCUS21330</name>
</gene>
<feature type="chain" id="PRO_5031109012" description="Leucine-rich repeat-containing N-terminal plant-type domain-containing protein" evidence="10">
    <location>
        <begin position="37"/>
        <end position="321"/>
    </location>
</feature>
<dbReference type="InterPro" id="IPR013210">
    <property type="entry name" value="LRR_N_plant-typ"/>
</dbReference>
<keyword evidence="4" id="KW-0812">Transmembrane</keyword>
<dbReference type="InterPro" id="IPR032675">
    <property type="entry name" value="LRR_dom_sf"/>
</dbReference>
<keyword evidence="9" id="KW-0325">Glycoprotein</keyword>
<evidence type="ECO:0000256" key="6">
    <source>
        <dbReference type="ARBA" id="ARBA00022737"/>
    </source>
</evidence>
<dbReference type="PANTHER" id="PTHR47988">
    <property type="entry name" value="SOMATIC EMBRYOGENESIS RECEPTOR KINASE 1"/>
    <property type="match status" value="1"/>
</dbReference>
<evidence type="ECO:0000256" key="5">
    <source>
        <dbReference type="ARBA" id="ARBA00022729"/>
    </source>
</evidence>
<reference evidence="12" key="1">
    <citation type="submission" date="2021-01" db="EMBL/GenBank/DDBJ databases">
        <authorList>
            <person name="Corre E."/>
            <person name="Pelletier E."/>
            <person name="Niang G."/>
            <person name="Scheremetjew M."/>
            <person name="Finn R."/>
            <person name="Kale V."/>
            <person name="Holt S."/>
            <person name="Cochrane G."/>
            <person name="Meng A."/>
            <person name="Brown T."/>
            <person name="Cohen L."/>
        </authorList>
    </citation>
    <scope>NUCLEOTIDE SEQUENCE</scope>
    <source>
        <strain evidence="12">SL-175</strain>
    </source>
</reference>
<evidence type="ECO:0000256" key="10">
    <source>
        <dbReference type="SAM" id="SignalP"/>
    </source>
</evidence>
<dbReference type="SMART" id="SM00369">
    <property type="entry name" value="LRR_TYP"/>
    <property type="match status" value="4"/>
</dbReference>
<evidence type="ECO:0000256" key="4">
    <source>
        <dbReference type="ARBA" id="ARBA00022692"/>
    </source>
</evidence>
<dbReference type="SUPFAM" id="SSF52058">
    <property type="entry name" value="L domain-like"/>
    <property type="match status" value="1"/>
</dbReference>
<organism evidence="12">
    <name type="scientific">Mantoniella antarctica</name>
    <dbReference type="NCBI Taxonomy" id="81844"/>
    <lineage>
        <taxon>Eukaryota</taxon>
        <taxon>Viridiplantae</taxon>
        <taxon>Chlorophyta</taxon>
        <taxon>Mamiellophyceae</taxon>
        <taxon>Mamiellales</taxon>
        <taxon>Mamiellaceae</taxon>
        <taxon>Mantoniella</taxon>
    </lineage>
</organism>
<evidence type="ECO:0000259" key="11">
    <source>
        <dbReference type="Pfam" id="PF08263"/>
    </source>
</evidence>
<dbReference type="FunFam" id="3.80.10.10:FF:000041">
    <property type="entry name" value="LRR receptor-like serine/threonine-protein kinase ERECTA"/>
    <property type="match status" value="1"/>
</dbReference>
<dbReference type="EMBL" id="HBFC01035857">
    <property type="protein sequence ID" value="CAD8722116.1"/>
    <property type="molecule type" value="Transcribed_RNA"/>
</dbReference>
<evidence type="ECO:0000256" key="7">
    <source>
        <dbReference type="ARBA" id="ARBA00022989"/>
    </source>
</evidence>
<evidence type="ECO:0000256" key="9">
    <source>
        <dbReference type="ARBA" id="ARBA00023180"/>
    </source>
</evidence>
<dbReference type="InterPro" id="IPR003591">
    <property type="entry name" value="Leu-rich_rpt_typical-subtyp"/>
</dbReference>
<dbReference type="GO" id="GO:0016020">
    <property type="term" value="C:membrane"/>
    <property type="evidence" value="ECO:0007669"/>
    <property type="project" value="UniProtKB-SubCell"/>
</dbReference>
<proteinExistence type="predicted"/>
<feature type="domain" description="Leucine-rich repeat-containing N-terminal plant-type" evidence="11">
    <location>
        <begin position="58"/>
        <end position="94"/>
    </location>
</feature>
<sequence>MRGRCHHPTLSPRPPRGALWIMTAVAVSATLRMAAAHVDLYNPQTGVVDHTIPNKRHADALRQVRAALVSDPNRAMAWWEGDEPCKSPWVGVRCEQGNSVTHLDLSQRSLGGDLSPAIAEIESLVELNLSNNYISGQVPAALGAMPRLRVLNLHGNRLGGTLPPELGDSTSLRFIGLQHNLVEGTIPRELALSAALSSLDLTSNRLTGAIPPELGNITGLRELHLGRNRLSGTLPRELAGAIHLQYLRAQGNMLEGTVPDNWGSGFYQMLVVDVSRNFLHGDVPAALALMPALRELWLNHNQIYGTTPAALLAKNIDVLVR</sequence>
<dbReference type="GO" id="GO:0005930">
    <property type="term" value="C:axoneme"/>
    <property type="evidence" value="ECO:0007669"/>
    <property type="project" value="UniProtKB-SubCell"/>
</dbReference>
<comment type="subcellular location">
    <subcellularLocation>
        <location evidence="2">Cytoplasm</location>
        <location evidence="2">Cytoskeleton</location>
        <location evidence="2">Cilium axoneme</location>
    </subcellularLocation>
    <subcellularLocation>
        <location evidence="1">Membrane</location>
        <topology evidence="1">Single-pass membrane protein</topology>
    </subcellularLocation>
</comment>
<keyword evidence="6" id="KW-0677">Repeat</keyword>
<evidence type="ECO:0000256" key="2">
    <source>
        <dbReference type="ARBA" id="ARBA00004430"/>
    </source>
</evidence>
<dbReference type="AlphaFoldDB" id="A0A7S0XHB6"/>
<dbReference type="Pfam" id="PF08263">
    <property type="entry name" value="LRRNT_2"/>
    <property type="match status" value="1"/>
</dbReference>
<keyword evidence="5 10" id="KW-0732">Signal</keyword>
<keyword evidence="7" id="KW-1133">Transmembrane helix</keyword>
<evidence type="ECO:0000256" key="3">
    <source>
        <dbReference type="ARBA" id="ARBA00022614"/>
    </source>
</evidence>
<dbReference type="Gene3D" id="3.80.10.10">
    <property type="entry name" value="Ribonuclease Inhibitor"/>
    <property type="match status" value="1"/>
</dbReference>
<accession>A0A7S0XHB6</accession>
<dbReference type="InterPro" id="IPR001611">
    <property type="entry name" value="Leu-rich_rpt"/>
</dbReference>
<keyword evidence="8" id="KW-0472">Membrane</keyword>
<dbReference type="Pfam" id="PF13855">
    <property type="entry name" value="LRR_8"/>
    <property type="match status" value="2"/>
</dbReference>
<dbReference type="FunFam" id="3.80.10.10:FF:000275">
    <property type="entry name" value="Leucine-rich repeat receptor-like protein kinase"/>
    <property type="match status" value="1"/>
</dbReference>
<evidence type="ECO:0000313" key="12">
    <source>
        <dbReference type="EMBL" id="CAD8722116.1"/>
    </source>
</evidence>
<evidence type="ECO:0000256" key="1">
    <source>
        <dbReference type="ARBA" id="ARBA00004167"/>
    </source>
</evidence>
<protein>
    <recommendedName>
        <fullName evidence="11">Leucine-rich repeat-containing N-terminal plant-type domain-containing protein</fullName>
    </recommendedName>
</protein>
<keyword evidence="3" id="KW-0433">Leucine-rich repeat</keyword>
<name>A0A7S0XHB6_9CHLO</name>
<feature type="signal peptide" evidence="10">
    <location>
        <begin position="1"/>
        <end position="36"/>
    </location>
</feature>